<dbReference type="InterPro" id="IPR047641">
    <property type="entry name" value="ABC_transpr_MalK/UgpC-like"/>
</dbReference>
<comment type="caution">
    <text evidence="4">The sequence shown here is derived from an EMBL/GenBank/DDBJ whole genome shotgun (WGS) entry which is preliminary data.</text>
</comment>
<dbReference type="PANTHER" id="PTHR43875">
    <property type="entry name" value="MALTODEXTRIN IMPORT ATP-BINDING PROTEIN MSMX"/>
    <property type="match status" value="1"/>
</dbReference>
<evidence type="ECO:0000256" key="1">
    <source>
        <dbReference type="ARBA" id="ARBA00022475"/>
    </source>
</evidence>
<evidence type="ECO:0000256" key="2">
    <source>
        <dbReference type="ARBA" id="ARBA00022967"/>
    </source>
</evidence>
<dbReference type="EMBL" id="BLIV01000001">
    <property type="protein sequence ID" value="GFE48696.1"/>
    <property type="molecule type" value="Genomic_DNA"/>
</dbReference>
<accession>A0A640VR61</accession>
<dbReference type="GO" id="GO:0055052">
    <property type="term" value="C:ATP-binding cassette (ABC) transporter complex, substrate-binding subunit-containing"/>
    <property type="evidence" value="ECO:0007669"/>
    <property type="project" value="TreeGrafter"/>
</dbReference>
<evidence type="ECO:0000256" key="3">
    <source>
        <dbReference type="ARBA" id="ARBA00023136"/>
    </source>
</evidence>
<evidence type="ECO:0000313" key="5">
    <source>
        <dbReference type="Proteomes" id="UP000436522"/>
    </source>
</evidence>
<proteinExistence type="predicted"/>
<name>A0A640VR61_9RHOB</name>
<keyword evidence="2" id="KW-1278">Translocase</keyword>
<keyword evidence="1" id="KW-1003">Cell membrane</keyword>
<dbReference type="AlphaFoldDB" id="A0A640VR61"/>
<gene>
    <name evidence="4" type="ORF">So717_04490</name>
</gene>
<dbReference type="Gene3D" id="2.40.50.100">
    <property type="match status" value="1"/>
</dbReference>
<dbReference type="GO" id="GO:0016887">
    <property type="term" value="F:ATP hydrolysis activity"/>
    <property type="evidence" value="ECO:0007669"/>
    <property type="project" value="InterPro"/>
</dbReference>
<dbReference type="Proteomes" id="UP000436522">
    <property type="component" value="Unassembled WGS sequence"/>
</dbReference>
<dbReference type="PANTHER" id="PTHR43875:SF15">
    <property type="entry name" value="TREHALOSE IMPORT ATP-BINDING PROTEIN SUGC"/>
    <property type="match status" value="1"/>
</dbReference>
<protein>
    <submittedName>
        <fullName evidence="4">Uncharacterized protein</fullName>
    </submittedName>
</protein>
<reference evidence="4 5" key="1">
    <citation type="submission" date="2019-12" db="EMBL/GenBank/DDBJ databases">
        <title>Roseobacter cerasinus sp. nov., isolated from seawater around aquaculture.</title>
        <authorList>
            <person name="Muramatsu S."/>
            <person name="Takabe Y."/>
            <person name="Mori K."/>
            <person name="Takaichi S."/>
            <person name="Hanada S."/>
        </authorList>
    </citation>
    <scope>NUCLEOTIDE SEQUENCE [LARGE SCALE GENOMIC DNA]</scope>
    <source>
        <strain evidence="4 5">AI77</strain>
    </source>
</reference>
<organism evidence="4 5">
    <name type="scientific">Roseobacter cerasinus</name>
    <dbReference type="NCBI Taxonomy" id="2602289"/>
    <lineage>
        <taxon>Bacteria</taxon>
        <taxon>Pseudomonadati</taxon>
        <taxon>Pseudomonadota</taxon>
        <taxon>Alphaproteobacteria</taxon>
        <taxon>Rhodobacterales</taxon>
        <taxon>Roseobacteraceae</taxon>
        <taxon>Roseobacter</taxon>
    </lineage>
</organism>
<sequence>MTMSDKIAVMMGGEILQCAAPEIIYEDPNDIHVAEFIGPPKINILPVEAVGRGIQLLGHPLMWRVPFEPLA</sequence>
<keyword evidence="3" id="KW-0472">Membrane</keyword>
<evidence type="ECO:0000313" key="4">
    <source>
        <dbReference type="EMBL" id="GFE48696.1"/>
    </source>
</evidence>
<keyword evidence="5" id="KW-1185">Reference proteome</keyword>